<gene>
    <name evidence="2" type="ORF">ACHAW5_009540</name>
</gene>
<dbReference type="SUPFAM" id="SSF53098">
    <property type="entry name" value="Ribonuclease H-like"/>
    <property type="match status" value="1"/>
</dbReference>
<comment type="caution">
    <text evidence="2">The sequence shown here is derived from an EMBL/GenBank/DDBJ whole genome shotgun (WGS) entry which is preliminary data.</text>
</comment>
<dbReference type="Proteomes" id="UP001530315">
    <property type="component" value="Unassembled WGS sequence"/>
</dbReference>
<evidence type="ECO:0000259" key="1">
    <source>
        <dbReference type="Pfam" id="PF01612"/>
    </source>
</evidence>
<dbReference type="PANTHER" id="PTHR46814">
    <property type="entry name" value="EGALITARIAN, ISOFORM B"/>
    <property type="match status" value="1"/>
</dbReference>
<dbReference type="InterPro" id="IPR036397">
    <property type="entry name" value="RNaseH_sf"/>
</dbReference>
<dbReference type="InterPro" id="IPR002562">
    <property type="entry name" value="3'-5'_exonuclease_dom"/>
</dbReference>
<keyword evidence="3" id="KW-1185">Reference proteome</keyword>
<organism evidence="2 3">
    <name type="scientific">Stephanodiscus triporus</name>
    <dbReference type="NCBI Taxonomy" id="2934178"/>
    <lineage>
        <taxon>Eukaryota</taxon>
        <taxon>Sar</taxon>
        <taxon>Stramenopiles</taxon>
        <taxon>Ochrophyta</taxon>
        <taxon>Bacillariophyta</taxon>
        <taxon>Coscinodiscophyceae</taxon>
        <taxon>Thalassiosirophycidae</taxon>
        <taxon>Stephanodiscales</taxon>
        <taxon>Stephanodiscaceae</taxon>
        <taxon>Stephanodiscus</taxon>
    </lineage>
</organism>
<reference evidence="2 3" key="1">
    <citation type="submission" date="2024-10" db="EMBL/GenBank/DDBJ databases">
        <title>Updated reference genomes for cyclostephanoid diatoms.</title>
        <authorList>
            <person name="Roberts W.R."/>
            <person name="Alverson A.J."/>
        </authorList>
    </citation>
    <scope>NUCLEOTIDE SEQUENCE [LARGE SCALE GENOMIC DNA]</scope>
    <source>
        <strain evidence="2 3">AJA276-08</strain>
    </source>
</reference>
<protein>
    <recommendedName>
        <fullName evidence="1">3'-5' exonuclease domain-containing protein</fullName>
    </recommendedName>
</protein>
<dbReference type="PANTHER" id="PTHR46814:SF1">
    <property type="entry name" value="EGALITARIAN, ISOFORM B"/>
    <property type="match status" value="1"/>
</dbReference>
<dbReference type="Pfam" id="PF01612">
    <property type="entry name" value="DNA_pol_A_exo1"/>
    <property type="match status" value="1"/>
</dbReference>
<accession>A0ABD3NDI0</accession>
<sequence length="267" mass="29450">MVIHTVKSADTSSGQSFISEVNSILASNTDETSKRVAFDCEGVNLSRLGSVEIVSICFPALDVYIIDFGGTICPGIHKSVADLFESASVTKVIHDCRMDCDALYHNHGIRVNNVHNTSCFHILEDSNLNDVLSYNGISVNSARDKSVYKRNPRFWSTRPLTPSMVEWASSDVKNLFALADAQLSHMTNASKSAAMVKSTQYSHNICGMKVCVGLSVRSPGLFIGRRGQNLRSLQKRTGTLIYSDNDEWFVFYDSDSSLDAVKRSMSK</sequence>
<dbReference type="EMBL" id="JALLAZ020001491">
    <property type="protein sequence ID" value="KAL3774078.1"/>
    <property type="molecule type" value="Genomic_DNA"/>
</dbReference>
<name>A0ABD3NDI0_9STRA</name>
<feature type="domain" description="3'-5' exonuclease" evidence="1">
    <location>
        <begin position="31"/>
        <end position="180"/>
    </location>
</feature>
<dbReference type="InterPro" id="IPR012337">
    <property type="entry name" value="RNaseH-like_sf"/>
</dbReference>
<evidence type="ECO:0000313" key="2">
    <source>
        <dbReference type="EMBL" id="KAL3774078.1"/>
    </source>
</evidence>
<proteinExistence type="predicted"/>
<dbReference type="AlphaFoldDB" id="A0ABD3NDI0"/>
<evidence type="ECO:0000313" key="3">
    <source>
        <dbReference type="Proteomes" id="UP001530315"/>
    </source>
</evidence>
<dbReference type="Gene3D" id="3.30.420.10">
    <property type="entry name" value="Ribonuclease H-like superfamily/Ribonuclease H"/>
    <property type="match status" value="1"/>
</dbReference>